<evidence type="ECO:0000313" key="3">
    <source>
        <dbReference type="Proteomes" id="UP000187012"/>
    </source>
</evidence>
<dbReference type="EMBL" id="CYGX02000031">
    <property type="protein sequence ID" value="SIT41554.1"/>
    <property type="molecule type" value="Genomic_DNA"/>
</dbReference>
<dbReference type="InterPro" id="IPR001155">
    <property type="entry name" value="OxRdtase_FMN_N"/>
</dbReference>
<dbReference type="Gene3D" id="3.50.50.60">
    <property type="entry name" value="FAD/NAD(P)-binding domain"/>
    <property type="match status" value="1"/>
</dbReference>
<reference evidence="2 3" key="1">
    <citation type="submission" date="2016-12" db="EMBL/GenBank/DDBJ databases">
        <authorList>
            <person name="Song W.-J."/>
            <person name="Kurnit D.M."/>
        </authorList>
    </citation>
    <scope>NUCLEOTIDE SEQUENCE [LARGE SCALE GENOMIC DNA]</scope>
    <source>
        <strain evidence="2 3">STM7296</strain>
    </source>
</reference>
<dbReference type="Pfam" id="PF00724">
    <property type="entry name" value="Oxidored_FMN"/>
    <property type="match status" value="1"/>
</dbReference>
<dbReference type="STRING" id="1247936.BN2475_310089"/>
<dbReference type="InterPro" id="IPR044152">
    <property type="entry name" value="YqjM-like"/>
</dbReference>
<feature type="domain" description="NADH:flavin oxidoreductase/NADH oxidase N-terminal" evidence="1">
    <location>
        <begin position="409"/>
        <end position="739"/>
    </location>
</feature>
<dbReference type="CDD" id="cd02932">
    <property type="entry name" value="OYE_YqiM_FMN"/>
    <property type="match status" value="1"/>
</dbReference>
<gene>
    <name evidence="2" type="primary">namA</name>
    <name evidence="2" type="ORF">BN2475_310089</name>
</gene>
<dbReference type="SUPFAM" id="SSF51905">
    <property type="entry name" value="FAD/NAD(P)-binding domain"/>
    <property type="match status" value="1"/>
</dbReference>
<dbReference type="GO" id="GO:0003959">
    <property type="term" value="F:NADPH dehydrogenase activity"/>
    <property type="evidence" value="ECO:0007669"/>
    <property type="project" value="UniProtKB-EC"/>
</dbReference>
<evidence type="ECO:0000313" key="2">
    <source>
        <dbReference type="EMBL" id="SIT41554.1"/>
    </source>
</evidence>
<dbReference type="Gene3D" id="3.30.9.20">
    <property type="match status" value="1"/>
</dbReference>
<dbReference type="InterPro" id="IPR036188">
    <property type="entry name" value="FAD/NAD-bd_sf"/>
</dbReference>
<dbReference type="OrthoDB" id="8985337at2"/>
<organism evidence="2 3">
    <name type="scientific">Paraburkholderia ribeironis</name>
    <dbReference type="NCBI Taxonomy" id="1247936"/>
    <lineage>
        <taxon>Bacteria</taxon>
        <taxon>Pseudomonadati</taxon>
        <taxon>Pseudomonadota</taxon>
        <taxon>Betaproteobacteria</taxon>
        <taxon>Burkholderiales</taxon>
        <taxon>Burkholderiaceae</taxon>
        <taxon>Paraburkholderia</taxon>
    </lineage>
</organism>
<dbReference type="InterPro" id="IPR013785">
    <property type="entry name" value="Aldolase_TIM"/>
</dbReference>
<dbReference type="GO" id="GO:0050661">
    <property type="term" value="F:NADP binding"/>
    <property type="evidence" value="ECO:0007669"/>
    <property type="project" value="InterPro"/>
</dbReference>
<evidence type="ECO:0000259" key="1">
    <source>
        <dbReference type="Pfam" id="PF00724"/>
    </source>
</evidence>
<dbReference type="RefSeq" id="WP_094780316.1">
    <property type="nucleotide sequence ID" value="NZ_CYGX02000031.1"/>
</dbReference>
<dbReference type="Proteomes" id="UP000187012">
    <property type="component" value="Unassembled WGS sequence"/>
</dbReference>
<sequence length="771" mass="85696">MKIVCIGGGPAGLYFGLLMKLQNPDNEIVVVERNRPYDTFGWGVVFSDATMENLCEADPVSAATIGDAFNRWDDIEIHFKNRAIRSGGHGFIGIGRKRLLNILQARCEEVGVQLVFEEYVQDDEAIARQYGADLVIASDGINSLARTKYQQTFRPDIDQRRCRFVWLGTKKVFDAFNFIFVPTEHGWFQAHAYRFEDGLSTFIVETPEETWEAAGIGNMSQEEGIAYCEKLFAPYLDGNPLISNATHLRGSAIWIRFPRVICEKWVHWTTQADGKQVPVVLMGDAAHTAHFSIGSGTKLALEDAIELARCLKTVDGSLEARLAHYEAVRSVEVLKIQNAARNSTEWFENVERYAGLEPEQFAYSLLTRSQRISHENLRVRDRDWLEGYESWLAAQAGASSTDEAVPPMLTPYRIRDVELKNRIVVSPTAMYSCIDGVPGDFHVVHLGSRALGGAGLVMVEMTAVSPEARTTPGCPGLWNDEQVAAFARIVKFVHDSTSARIGIQLGHAGRRASTQLGWDRMDHPLEAGNWPVISASALPYLAGVSHVPRAMTREDMDRVRDAFAVAARRADAAGFDWLELQAGHGYLLSCFISPLTNQRDDEYGGSLENRMAFPLEVLRAVREAWPQGKPISVRISASDWVEGGISGDDAVQIGRLFKAAGADMIDCSSGEVTPRQKPVYGRMYQTPFADRVRNEADVPTIAVGAITEADHVNSIIASGRADLCALSRPHLADPAWVLRESAKLGYRRVEWPRQYLFAKEQMERAFQRAPS</sequence>
<dbReference type="PANTHER" id="PTHR43303:SF3">
    <property type="entry name" value="BLR3436 PROTEIN"/>
    <property type="match status" value="1"/>
</dbReference>
<dbReference type="PANTHER" id="PTHR43303">
    <property type="entry name" value="NADPH DEHYDROGENASE C23G7.10C-RELATED"/>
    <property type="match status" value="1"/>
</dbReference>
<keyword evidence="2" id="KW-0560">Oxidoreductase</keyword>
<dbReference type="SUPFAM" id="SSF51395">
    <property type="entry name" value="FMN-linked oxidoreductases"/>
    <property type="match status" value="1"/>
</dbReference>
<proteinExistence type="predicted"/>
<dbReference type="AlphaFoldDB" id="A0A1N7S2J4"/>
<dbReference type="EC" id="1.6.99.1" evidence="2"/>
<dbReference type="GO" id="GO:0010181">
    <property type="term" value="F:FMN binding"/>
    <property type="evidence" value="ECO:0007669"/>
    <property type="project" value="InterPro"/>
</dbReference>
<accession>A0A1N7S2J4</accession>
<keyword evidence="3" id="KW-1185">Reference proteome</keyword>
<protein>
    <submittedName>
        <fullName evidence="2">NADPH dehydrogenase NamA</fullName>
        <ecNumber evidence="2">1.6.99.1</ecNumber>
    </submittedName>
</protein>
<dbReference type="PRINTS" id="PR00420">
    <property type="entry name" value="RNGMNOXGNASE"/>
</dbReference>
<dbReference type="Gene3D" id="3.20.20.70">
    <property type="entry name" value="Aldolase class I"/>
    <property type="match status" value="1"/>
</dbReference>
<dbReference type="NCBIfam" id="NF006101">
    <property type="entry name" value="PRK08255.1"/>
    <property type="match status" value="1"/>
</dbReference>
<name>A0A1N7S2J4_9BURK</name>